<protein>
    <submittedName>
        <fullName evidence="1">Uncharacterized protein</fullName>
    </submittedName>
</protein>
<dbReference type="RefSeq" id="WP_160849787.1">
    <property type="nucleotide sequence ID" value="NZ_WMEQ01000002.1"/>
</dbReference>
<name>A0A6I4ZXW7_9BACI</name>
<accession>A0A6I4ZXW7</accession>
<gene>
    <name evidence="1" type="ORF">GLW05_03230</name>
</gene>
<proteinExistence type="predicted"/>
<evidence type="ECO:0000313" key="1">
    <source>
        <dbReference type="EMBL" id="MYL32603.1"/>
    </source>
</evidence>
<organism evidence="1 2">
    <name type="scientific">Pontibacillus yanchengensis</name>
    <dbReference type="NCBI Taxonomy" id="462910"/>
    <lineage>
        <taxon>Bacteria</taxon>
        <taxon>Bacillati</taxon>
        <taxon>Bacillota</taxon>
        <taxon>Bacilli</taxon>
        <taxon>Bacillales</taxon>
        <taxon>Bacillaceae</taxon>
        <taxon>Pontibacillus</taxon>
    </lineage>
</organism>
<sequence length="63" mass="7223">MEHRISYDNMDDILNKLEDDYIQELVQNDTTTVEDFIDHYGNKGSGSETGMKHGVVMLMVELS</sequence>
<dbReference type="Proteomes" id="UP000468638">
    <property type="component" value="Unassembled WGS sequence"/>
</dbReference>
<evidence type="ECO:0000313" key="2">
    <source>
        <dbReference type="Proteomes" id="UP000468638"/>
    </source>
</evidence>
<dbReference type="EMBL" id="WMEQ01000002">
    <property type="protein sequence ID" value="MYL32603.1"/>
    <property type="molecule type" value="Genomic_DNA"/>
</dbReference>
<comment type="caution">
    <text evidence="1">The sequence shown here is derived from an EMBL/GenBank/DDBJ whole genome shotgun (WGS) entry which is preliminary data.</text>
</comment>
<reference evidence="1 2" key="1">
    <citation type="submission" date="2019-11" db="EMBL/GenBank/DDBJ databases">
        <title>Genome sequences of 17 halophilic strains isolated from different environments.</title>
        <authorList>
            <person name="Furrow R.E."/>
        </authorList>
    </citation>
    <scope>NUCLEOTIDE SEQUENCE [LARGE SCALE GENOMIC DNA]</scope>
    <source>
        <strain evidence="1 2">22514_16_FS</strain>
    </source>
</reference>
<dbReference type="AlphaFoldDB" id="A0A6I4ZXW7"/>